<proteinExistence type="predicted"/>
<dbReference type="Gene3D" id="2.180.10.10">
    <property type="entry name" value="RHS repeat-associated core"/>
    <property type="match status" value="1"/>
</dbReference>
<dbReference type="PANTHER" id="PTHR32305:SF15">
    <property type="entry name" value="PROTEIN RHSA-RELATED"/>
    <property type="match status" value="1"/>
</dbReference>
<dbReference type="Pfam" id="PF25023">
    <property type="entry name" value="TEN_YD-shell"/>
    <property type="match status" value="1"/>
</dbReference>
<sequence>MSSNFSNAFNFDEAIQHNVDPRTGSYPVTFSLGDIVSHDFYGAQFSLKLRHDPLNLEDHGFGQTWSFLLTYYDKVNKKLYTSDGKQYDFDGSMLLKNYGVNDFKIDIDEENSIVDIVYRNGIRERFGTEKDINYMTTLFSADGKKLSFEYATLDADDEKTDVLSRVYDEFSSRSISIEYNNALSVIVRYNKGDVTYLTYLCKLKNKMLYFVSLPNTTDYGTNITYERMEIGAFISGLVMPTGYHEWVTYEMGHTLPPEHPLPTKQLPYVSKVVCYNGEQQDDTVRTFAYTRDTNYLGLSGEKPWDDTYGDNIYTTPSEYTYSSLEIINNLKIKRTYNKFHALIEEFEYMGETSLNQTVYTYYCDVSKPVNEQPRNFLLLKNKLKKFFKKGDELYIGLTYSYEYDEEGNLLAFSDQRTLLRNEYYSAGEDPLGFVRLVKSTTKQPATETGLAPITTTFIYTLNAYPDASGLSGTFPVLSKESTNSISKEYTYEWEDERAFGQLIKTVTTINNEITNTETRTINVEENVITEDFTNVGFDEITEKRSIKYSLFTKLELETTEASGKVIQYSYNALGRPVEVKTSISDELFTSKFISYAFDNLENKVTIKNSDGTKDVFIYNSKGNLYSIERGNEGMEIESTFYDSSNNIKLKVITDYTQDGTLLYETCYKYEYDLQGRQLTTKISPHAATGDILIEEKVYDDYEMSSYAKVPGVAYKKQYYSLWGDIIKTEDYDVTDNLLHFEEYKYDGYARIIHFSSGDLIKKYTYDEFDRVTSVYTNEGDSTTTYEYASFTTHDLMEKIFVDGKIVGSRKFDSLGRIISESIPSFAEKTYIYEGASHLPSTVNHGSNNISYINNNHLDKPLKVTYADGKICSLIYDTEGRVILATNEDITLEYKYNLYGFLQQQKLKTGDEERAAIELCSLRGNPILRKNFVNSDIYYKYDRDYGLVSEIGDVNLKVKFTYDDIGRITSRNMKKITGDEMTIECKYIYDEKLGRISSKETYINGDVVYNEKYIYNEYGMISRITKSLLNFDTIEEEFAYDKNGRLINNKYSIGSQTPSETAYVFDNFDNVLEKITTLPDSSNKITYIPKDGAPCTIEAIVEEGERYNLTYDVRGSVTTDMDGLQYKYDTFGQMVGAVTPSGEDLSSYFYDPFGVQFLQRDPDGSFCYSYYFNGMLLNCVTSDGYVSYFSDGNEIFYERLQRSDEITENYFITDYKGSVVAEISGSTVTQRYEFTVYGDLIQSAE</sequence>
<dbReference type="PANTHER" id="PTHR32305">
    <property type="match status" value="1"/>
</dbReference>
<evidence type="ECO:0000259" key="2">
    <source>
        <dbReference type="Pfam" id="PF25023"/>
    </source>
</evidence>
<dbReference type="InterPro" id="IPR056823">
    <property type="entry name" value="TEN-like_YD-shell"/>
</dbReference>
<dbReference type="AlphaFoldDB" id="A0A5V3AVE1"/>
<accession>A0A5V3AVE1</accession>
<evidence type="ECO:0000313" key="3">
    <source>
        <dbReference type="EMBL" id="EBT8452894.1"/>
    </source>
</evidence>
<organism evidence="3">
    <name type="scientific">Salmonella enterica</name>
    <name type="common">Salmonella choleraesuis</name>
    <dbReference type="NCBI Taxonomy" id="28901"/>
    <lineage>
        <taxon>Bacteria</taxon>
        <taxon>Pseudomonadati</taxon>
        <taxon>Pseudomonadota</taxon>
        <taxon>Gammaproteobacteria</taxon>
        <taxon>Enterobacterales</taxon>
        <taxon>Enterobacteriaceae</taxon>
        <taxon>Salmonella</taxon>
    </lineage>
</organism>
<comment type="caution">
    <text evidence="3">The sequence shown here is derived from an EMBL/GenBank/DDBJ whole genome shotgun (WGS) entry which is preliminary data.</text>
</comment>
<protein>
    <recommendedName>
        <fullName evidence="2">Teneurin-like YD-shell domain-containing protein</fullName>
    </recommendedName>
</protein>
<reference evidence="3" key="1">
    <citation type="submission" date="2018-07" db="EMBL/GenBank/DDBJ databases">
        <authorList>
            <consortium name="PulseNet: The National Subtyping Network for Foodborne Disease Surveillance"/>
            <person name="Tarr C.L."/>
            <person name="Trees E."/>
            <person name="Katz L.S."/>
            <person name="Carleton-Romer H.A."/>
            <person name="Stroika S."/>
            <person name="Kucerova Z."/>
            <person name="Roache K.F."/>
            <person name="Sabol A.L."/>
            <person name="Besser J."/>
            <person name="Gerner-Smidt P."/>
        </authorList>
    </citation>
    <scope>NUCLEOTIDE SEQUENCE</scope>
    <source>
        <strain evidence="3">PNUSAS022037</strain>
    </source>
</reference>
<dbReference type="EMBL" id="AAHACR010000025">
    <property type="protein sequence ID" value="EBT8452894.1"/>
    <property type="molecule type" value="Genomic_DNA"/>
</dbReference>
<name>A0A5V3AVE1_SALER</name>
<feature type="domain" description="Teneurin-like YD-shell" evidence="2">
    <location>
        <begin position="742"/>
        <end position="1241"/>
    </location>
</feature>
<evidence type="ECO:0000256" key="1">
    <source>
        <dbReference type="ARBA" id="ARBA00022737"/>
    </source>
</evidence>
<gene>
    <name evidence="3" type="ORF">COQ51_22920</name>
</gene>
<dbReference type="InterPro" id="IPR050708">
    <property type="entry name" value="T6SS_VgrG/RHS"/>
</dbReference>
<keyword evidence="1" id="KW-0677">Repeat</keyword>